<dbReference type="InterPro" id="IPR009061">
    <property type="entry name" value="DNA-bd_dom_put_sf"/>
</dbReference>
<dbReference type="SUPFAM" id="SSF143885">
    <property type="entry name" value="RGC domain-like"/>
    <property type="match status" value="1"/>
</dbReference>
<dbReference type="GO" id="GO:1903479">
    <property type="term" value="P:mitotic actomyosin contractile ring assembly actin filament organization"/>
    <property type="evidence" value="ECO:0007669"/>
    <property type="project" value="TreeGrafter"/>
</dbReference>
<keyword evidence="9" id="KW-0112">Calmodulin-binding</keyword>
<evidence type="ECO:0000313" key="17">
    <source>
        <dbReference type="RefSeq" id="XP_024890350.1"/>
    </source>
</evidence>
<dbReference type="SUPFAM" id="SSF46955">
    <property type="entry name" value="Putative DNA-binding domain"/>
    <property type="match status" value="1"/>
</dbReference>
<dbReference type="PROSITE" id="PS50096">
    <property type="entry name" value="IQ"/>
    <property type="match status" value="3"/>
</dbReference>
<dbReference type="Gene3D" id="1.10.506.10">
    <property type="entry name" value="GTPase Activation - p120gap, domain 1"/>
    <property type="match status" value="1"/>
</dbReference>
<dbReference type="GO" id="GO:0005634">
    <property type="term" value="C:nucleus"/>
    <property type="evidence" value="ECO:0007669"/>
    <property type="project" value="UniProtKB-SubCell"/>
</dbReference>
<dbReference type="NCBIfam" id="TIGR00598">
    <property type="entry name" value="rad14"/>
    <property type="match status" value="1"/>
</dbReference>
<dbReference type="Pfam" id="PF01286">
    <property type="entry name" value="XPA_N"/>
    <property type="match status" value="1"/>
</dbReference>
<organism evidence="16 17">
    <name type="scientific">Temnothorax curvispinosus</name>
    <dbReference type="NCBI Taxonomy" id="300111"/>
    <lineage>
        <taxon>Eukaryota</taxon>
        <taxon>Metazoa</taxon>
        <taxon>Ecdysozoa</taxon>
        <taxon>Arthropoda</taxon>
        <taxon>Hexapoda</taxon>
        <taxon>Insecta</taxon>
        <taxon>Pterygota</taxon>
        <taxon>Neoptera</taxon>
        <taxon>Endopterygota</taxon>
        <taxon>Hymenoptera</taxon>
        <taxon>Apocrita</taxon>
        <taxon>Aculeata</taxon>
        <taxon>Formicoidea</taxon>
        <taxon>Formicidae</taxon>
        <taxon>Myrmicinae</taxon>
        <taxon>Temnothorax</taxon>
    </lineage>
</organism>
<dbReference type="Gene3D" id="1.20.5.190">
    <property type="match status" value="1"/>
</dbReference>
<dbReference type="InterPro" id="IPR036872">
    <property type="entry name" value="CH_dom_sf"/>
</dbReference>
<keyword evidence="7" id="KW-0863">Zinc-finger</keyword>
<dbReference type="InterPro" id="IPR000593">
    <property type="entry name" value="RasGAP_C"/>
</dbReference>
<dbReference type="Gene3D" id="3.90.530.10">
    <property type="entry name" value="XPA C-terminal domain"/>
    <property type="match status" value="1"/>
</dbReference>
<evidence type="ECO:0000256" key="12">
    <source>
        <dbReference type="ARBA" id="ARBA00023242"/>
    </source>
</evidence>
<dbReference type="Pfam" id="PF00307">
    <property type="entry name" value="CH"/>
    <property type="match status" value="1"/>
</dbReference>
<keyword evidence="5" id="KW-0677">Repeat</keyword>
<feature type="compositionally biased region" description="Polar residues" evidence="13">
    <location>
        <begin position="1652"/>
        <end position="1666"/>
    </location>
</feature>
<dbReference type="InterPro" id="IPR000465">
    <property type="entry name" value="XPA/RAD14"/>
</dbReference>
<evidence type="ECO:0000313" key="16">
    <source>
        <dbReference type="Proteomes" id="UP000504618"/>
    </source>
</evidence>
<keyword evidence="3" id="KW-0597">Phosphoprotein</keyword>
<protein>
    <submittedName>
        <fullName evidence="17">Ras GTPase-activating-like protein IQGAP1</fullName>
    </submittedName>
</protein>
<keyword evidence="8" id="KW-0862">Zinc</keyword>
<evidence type="ECO:0000256" key="6">
    <source>
        <dbReference type="ARBA" id="ARBA00022763"/>
    </source>
</evidence>
<keyword evidence="12" id="KW-0539">Nucleus</keyword>
<evidence type="ECO:0000256" key="4">
    <source>
        <dbReference type="ARBA" id="ARBA00022723"/>
    </source>
</evidence>
<dbReference type="CDD" id="cd05127">
    <property type="entry name" value="RasGAP_IQGAP_like"/>
    <property type="match status" value="1"/>
</dbReference>
<dbReference type="InterPro" id="IPR022652">
    <property type="entry name" value="Znf_XPA_CS"/>
</dbReference>
<dbReference type="InterPro" id="IPR037129">
    <property type="entry name" value="XPA_sf"/>
</dbReference>
<comment type="subcellular location">
    <subcellularLocation>
        <location evidence="1">Nucleus</location>
    </subcellularLocation>
</comment>
<dbReference type="InterPro" id="IPR022656">
    <property type="entry name" value="XPA_C"/>
</dbReference>
<dbReference type="InterPro" id="IPR008936">
    <property type="entry name" value="Rho_GTPase_activation_prot"/>
</dbReference>
<dbReference type="GO" id="GO:0005938">
    <property type="term" value="C:cell cortex"/>
    <property type="evidence" value="ECO:0007669"/>
    <property type="project" value="TreeGrafter"/>
</dbReference>
<dbReference type="SMART" id="SM00323">
    <property type="entry name" value="RasGAP"/>
    <property type="match status" value="1"/>
</dbReference>
<sequence>MVNVTGILTRDRKEDMRTSAEDMDEERRRELSYHYLCHLEEAMKWMEACLREPLPPSIELEENLRNGVYLAKLGHFMAPNVLPLNKIYDSEQRRYKAVGLQFRHTDNINYFLKCLESERLPLTFLPETTDIYDKKNMPRLIYCIHALSKHLFKYGKAPPMPDLYGKVNFSEEEIDTVTKELKKQGIQMPAFQKIGGLLTNSITTDTATLHDAVVTINQAVIDNDNDKILQKLQSKEMQLSNVEPAYIEKYSKALAEAKAAKTEAALNKSLNDSYVADEYDELLTQAEIQGHVNYVNASCALEVIASSLSHDNASCNEIIAALEVPVLSFKNIFSENVEDYKEQLMLMLDKFEWSGIYPSESIQYWTDTFQNAIDKGNENAQQRRKREEAVKRLNMALESADKEKFYEILQTPCLEISRYIDEFALPLYYQEMREDRIDSETNITYDDIIACISVLSAIAAITKAVDTGNPDFIYEKLSNPDAHLTELDEFNKVKYAQELTTARQVKLRTSEECSILTYSDIQRCIDSVNEQCDEGFEVIQILQQINRGVATNDHEGMMKALKMITEKFDIPTYPYDAPFYLKLFKKRLLEKESDGSELWLDDVKTVAKTVTSEIEEMQEMVVFLCDINTYVENDSLIETLNCLETFGIPEKFEGFSEECQERCFLELRRLLKWKREIYNCPYVCYTTNKGNKIYIDLKGEKYAWERPIGFTKTHHLTIDDINETIKSVIAEKREEDYMMYDEELFAKFQACIRGYLLRKQIADRYAYFDDNLRKIITIQAWWRGIRQRKQYRKLLQQRRQIMLQHQSKCKSLNAKINKDDKSCHSKLSNARTNDKNDRLSRYKRHEDKIIKIQALWRGRASRKAFRSLLRSEKPSFPVVRYFSTVLGFSAEDYDKDLELQKLKHEVVQCIRHNQNLSEQLNSMFVKIGLLIQNRIALQDVVAHGKSLDTLAKEKNAGKDQNVLSDISTMAHKGLKSLTREGRKMLEGYQHLFYALQTNPQYLSKLLYLPPSNKSNKLFLKNIILTLFNFGSNTREDYLLLKLFGCALREEIKCNCHQPSDVLTGKPLVREMVVNYAKQFNGQASLKQIVGSLIEKVLEEKDLCIETNPVDIYKLWRNQLEMECGQSLDMPHTVSQEQALKHIPVQESLTRAINQLKRISLEFLNRITQSRDLIPYGMLYVSKVLYNTLMDKFPHAPEKDILKAVGNLIYYHFINAAIVAPDTFDIVTLPVDRTLSSCQRKNLASIAKVLQFSTSKKGFGEEAPHLECLNPFIIACHEKFKDFFRYCCQVEDLEEHFDIHEYTEATLIQNPEICISLQEICDVHALMLNYEDQIAPDPSDPLHDLLDDLGPAPTVASLLGISKATYDANLARYSKQEVCLVLTNKFQVPRNDDTNLSNLFVKAKELLVSVIPFLKKPTLVESLEATSSPMSVKLFDYSSVSPTVRESSSINDCKMQLRAYLNKLELEGWVSRADGYQTIVTAIARDICNKSKYRVARDKELQGLRATKVRLDEKTRYYEEQVGFYNEYIKGCLQNLHRGKSSLRAYQATQKDMYTQCKLRSKMTVKYSAWKLQEKGVLMEVDQALSPTEMKNVIFEISPTEHSGVFSVRCKFMGVELEKLDISIQELLELQYEGRPCMDMFGRAKINQMASTATENMESNSNKNGDNTETERQLKERAERNRQRALLLRKSKVVAHPYARENDDSVKGRMIKVQGQRVIDSGGGFLIEENDELEQQMLKIRTEPEPVIGKFNECEECQEKFGDSYLLQTFDLTVCDKCRDKEGKHSLITKTEAKQEYLLKDCDLDRREPVLKYIVRKNPHNANWGEMKLYLHLQIEQRALEVWGSEEDLLKEKEARDVKRAGAKIKKFNKKMKQLRMQVRSSLYDKTTKASHVHEFGEDTYNEEDDTYTHTCTTCDYEETYEKM</sequence>
<evidence type="ECO:0000256" key="11">
    <source>
        <dbReference type="ARBA" id="ARBA00023204"/>
    </source>
</evidence>
<evidence type="ECO:0000256" key="13">
    <source>
        <dbReference type="SAM" id="MobiDB-lite"/>
    </source>
</evidence>
<dbReference type="Pfam" id="PF05181">
    <property type="entry name" value="XPA_C"/>
    <property type="match status" value="1"/>
</dbReference>
<dbReference type="GeneID" id="112466483"/>
<dbReference type="SUPFAM" id="SSF57716">
    <property type="entry name" value="Glucocorticoid receptor-like (DNA-binding domain)"/>
    <property type="match status" value="1"/>
</dbReference>
<dbReference type="GO" id="GO:0005516">
    <property type="term" value="F:calmodulin binding"/>
    <property type="evidence" value="ECO:0007669"/>
    <property type="project" value="UniProtKB-KW"/>
</dbReference>
<evidence type="ECO:0000259" key="14">
    <source>
        <dbReference type="PROSITE" id="PS50018"/>
    </source>
</evidence>
<dbReference type="SMART" id="SM00015">
    <property type="entry name" value="IQ"/>
    <property type="match status" value="3"/>
</dbReference>
<dbReference type="Pfam" id="PF00616">
    <property type="entry name" value="RasGAP"/>
    <property type="match status" value="1"/>
</dbReference>
<evidence type="ECO:0000256" key="5">
    <source>
        <dbReference type="ARBA" id="ARBA00022737"/>
    </source>
</evidence>
<name>A0A6J1RC49_9HYME</name>
<keyword evidence="4" id="KW-0479">Metal-binding</keyword>
<dbReference type="InterPro" id="IPR000048">
    <property type="entry name" value="IQ_motif_EF-hand-BS"/>
</dbReference>
<dbReference type="FunFam" id="3.90.530.10:FF:000001">
    <property type="entry name" value="DNA repair protein complementing XP-A cells"/>
    <property type="match status" value="1"/>
</dbReference>
<dbReference type="FunFam" id="1.10.418.10:FF:000013">
    <property type="entry name" value="IQ motif containing GTPase activating protein 1"/>
    <property type="match status" value="1"/>
</dbReference>
<dbReference type="InterPro" id="IPR022658">
    <property type="entry name" value="XPA_CS"/>
</dbReference>
<dbReference type="FunFam" id="1.10.506.10:FF:000004">
    <property type="entry name" value="IQ motif containing GTPase activating protein 1"/>
    <property type="match status" value="1"/>
</dbReference>
<evidence type="ECO:0000256" key="1">
    <source>
        <dbReference type="ARBA" id="ARBA00004123"/>
    </source>
</evidence>
<proteinExistence type="inferred from homology"/>
<dbReference type="OrthoDB" id="775356at2759"/>
<evidence type="ECO:0000256" key="9">
    <source>
        <dbReference type="ARBA" id="ARBA00022860"/>
    </source>
</evidence>
<dbReference type="SUPFAM" id="SSF48350">
    <property type="entry name" value="GTPase activation domain, GAP"/>
    <property type="match status" value="1"/>
</dbReference>
<dbReference type="RefSeq" id="XP_024890350.1">
    <property type="nucleotide sequence ID" value="XM_025034582.1"/>
</dbReference>
<feature type="domain" description="Calponin-homology (CH)" evidence="15">
    <location>
        <begin position="36"/>
        <end position="151"/>
    </location>
</feature>
<feature type="region of interest" description="Disordered" evidence="13">
    <location>
        <begin position="1652"/>
        <end position="1679"/>
    </location>
</feature>
<feature type="domain" description="Ras-GAP" evidence="14">
    <location>
        <begin position="1021"/>
        <end position="1254"/>
    </location>
</feature>
<keyword evidence="11" id="KW-0234">DNA repair</keyword>
<evidence type="ECO:0000256" key="2">
    <source>
        <dbReference type="ARBA" id="ARBA00005548"/>
    </source>
</evidence>
<dbReference type="GO" id="GO:0008270">
    <property type="term" value="F:zinc ion binding"/>
    <property type="evidence" value="ECO:0007669"/>
    <property type="project" value="UniProtKB-KW"/>
</dbReference>
<keyword evidence="6" id="KW-0227">DNA damage</keyword>
<comment type="similarity">
    <text evidence="2">Belongs to the XPA family.</text>
</comment>
<dbReference type="GO" id="GO:0005096">
    <property type="term" value="F:GTPase activator activity"/>
    <property type="evidence" value="ECO:0007669"/>
    <property type="project" value="TreeGrafter"/>
</dbReference>
<dbReference type="InterPro" id="IPR001936">
    <property type="entry name" value="RasGAP_dom"/>
</dbReference>
<evidence type="ECO:0000256" key="7">
    <source>
        <dbReference type="ARBA" id="ARBA00022771"/>
    </source>
</evidence>
<dbReference type="PROSITE" id="PS50021">
    <property type="entry name" value="CH"/>
    <property type="match status" value="1"/>
</dbReference>
<feature type="compositionally biased region" description="Basic and acidic residues" evidence="13">
    <location>
        <begin position="1668"/>
        <end position="1679"/>
    </location>
</feature>
<accession>A0A6J1RC49</accession>
<evidence type="ECO:0000256" key="8">
    <source>
        <dbReference type="ARBA" id="ARBA00022833"/>
    </source>
</evidence>
<dbReference type="Pfam" id="PF03836">
    <property type="entry name" value="RasGAP_C"/>
    <property type="match status" value="1"/>
</dbReference>
<dbReference type="PANTHER" id="PTHR14149:SF14">
    <property type="entry name" value="CALPONIN-HOMOLOGY (CH) DOMAIN-CONTAINING PROTEIN"/>
    <property type="match status" value="1"/>
</dbReference>
<dbReference type="SUPFAM" id="SSF47576">
    <property type="entry name" value="Calponin-homology domain, CH-domain"/>
    <property type="match status" value="1"/>
</dbReference>
<dbReference type="GO" id="GO:0006289">
    <property type="term" value="P:nucleotide-excision repair"/>
    <property type="evidence" value="ECO:0007669"/>
    <property type="project" value="InterPro"/>
</dbReference>
<dbReference type="Gene3D" id="1.10.418.10">
    <property type="entry name" value="Calponin-like domain"/>
    <property type="match status" value="1"/>
</dbReference>
<dbReference type="GO" id="GO:0003684">
    <property type="term" value="F:damaged DNA binding"/>
    <property type="evidence" value="ECO:0007669"/>
    <property type="project" value="InterPro"/>
</dbReference>
<gene>
    <name evidence="17" type="primary">LOC112466483</name>
</gene>
<dbReference type="GO" id="GO:0051015">
    <property type="term" value="F:actin filament binding"/>
    <property type="evidence" value="ECO:0007669"/>
    <property type="project" value="TreeGrafter"/>
</dbReference>
<keyword evidence="16" id="KW-1185">Reference proteome</keyword>
<dbReference type="InterPro" id="IPR001715">
    <property type="entry name" value="CH_dom"/>
</dbReference>
<evidence type="ECO:0000256" key="10">
    <source>
        <dbReference type="ARBA" id="ARBA00023125"/>
    </source>
</evidence>
<dbReference type="SMART" id="SM00033">
    <property type="entry name" value="CH"/>
    <property type="match status" value="1"/>
</dbReference>
<reference evidence="17" key="1">
    <citation type="submission" date="2025-08" db="UniProtKB">
        <authorList>
            <consortium name="RefSeq"/>
        </authorList>
    </citation>
    <scope>IDENTIFICATION</scope>
    <source>
        <tissue evidence="17">Whole body</tissue>
    </source>
</reference>
<evidence type="ECO:0000259" key="15">
    <source>
        <dbReference type="PROSITE" id="PS50021"/>
    </source>
</evidence>
<dbReference type="Pfam" id="PF00612">
    <property type="entry name" value="IQ"/>
    <property type="match status" value="3"/>
</dbReference>
<dbReference type="PANTHER" id="PTHR14149">
    <property type="entry name" value="RAS GTPASE-ACTIVATING PROTEIN WITH IQ MOTIF"/>
    <property type="match status" value="1"/>
</dbReference>
<dbReference type="CDD" id="cd21076">
    <property type="entry name" value="DBD_XPA"/>
    <property type="match status" value="1"/>
</dbReference>
<dbReference type="Proteomes" id="UP000504618">
    <property type="component" value="Unplaced"/>
</dbReference>
<dbReference type="PROSITE" id="PS00753">
    <property type="entry name" value="XPA_2"/>
    <property type="match status" value="1"/>
</dbReference>
<dbReference type="PROSITE" id="PS00752">
    <property type="entry name" value="XPA_1"/>
    <property type="match status" value="1"/>
</dbReference>
<keyword evidence="10" id="KW-0238">DNA-binding</keyword>
<dbReference type="PROSITE" id="PS50018">
    <property type="entry name" value="RAS_GTPASE_ACTIV_2"/>
    <property type="match status" value="1"/>
</dbReference>
<evidence type="ECO:0000256" key="3">
    <source>
        <dbReference type="ARBA" id="ARBA00022553"/>
    </source>
</evidence>